<proteinExistence type="predicted"/>
<dbReference type="InterPro" id="IPR054566">
    <property type="entry name" value="ManC/GMP-like_b-helix"/>
</dbReference>
<evidence type="ECO:0000256" key="1">
    <source>
        <dbReference type="SAM" id="MobiDB-lite"/>
    </source>
</evidence>
<dbReference type="PANTHER" id="PTHR46390">
    <property type="entry name" value="MANNOSE-1-PHOSPHATE GUANYLYLTRANSFERASE"/>
    <property type="match status" value="1"/>
</dbReference>
<dbReference type="AlphaFoldDB" id="A0ABD5STV0"/>
<feature type="non-terminal residue" evidence="3">
    <location>
        <position position="1"/>
    </location>
</feature>
<dbReference type="EMBL" id="JBHSWV010000282">
    <property type="protein sequence ID" value="MFC6766683.1"/>
    <property type="molecule type" value="Genomic_DNA"/>
</dbReference>
<organism evidence="3 4">
    <name type="scientific">Natrinema soli</name>
    <dbReference type="NCBI Taxonomy" id="1930624"/>
    <lineage>
        <taxon>Archaea</taxon>
        <taxon>Methanobacteriati</taxon>
        <taxon>Methanobacteriota</taxon>
        <taxon>Stenosarchaea group</taxon>
        <taxon>Halobacteria</taxon>
        <taxon>Halobacteriales</taxon>
        <taxon>Natrialbaceae</taxon>
        <taxon>Natrinema</taxon>
    </lineage>
</organism>
<dbReference type="Pfam" id="PF22640">
    <property type="entry name" value="ManC_GMP_beta-helix"/>
    <property type="match status" value="1"/>
</dbReference>
<evidence type="ECO:0000259" key="2">
    <source>
        <dbReference type="Pfam" id="PF22640"/>
    </source>
</evidence>
<dbReference type="GO" id="GO:0016779">
    <property type="term" value="F:nucleotidyltransferase activity"/>
    <property type="evidence" value="ECO:0007669"/>
    <property type="project" value="UniProtKB-KW"/>
</dbReference>
<keyword evidence="3" id="KW-0548">Nucleotidyltransferase</keyword>
<evidence type="ECO:0000313" key="4">
    <source>
        <dbReference type="Proteomes" id="UP001596383"/>
    </source>
</evidence>
<keyword evidence="4" id="KW-1185">Reference proteome</keyword>
<dbReference type="PANTHER" id="PTHR46390:SF1">
    <property type="entry name" value="MANNOSE-1-PHOSPHATE GUANYLYLTRANSFERASE"/>
    <property type="match status" value="1"/>
</dbReference>
<reference evidence="3 4" key="1">
    <citation type="journal article" date="2019" name="Int. J. Syst. Evol. Microbiol.">
        <title>The Global Catalogue of Microorganisms (GCM) 10K type strain sequencing project: providing services to taxonomists for standard genome sequencing and annotation.</title>
        <authorList>
            <consortium name="The Broad Institute Genomics Platform"/>
            <consortium name="The Broad Institute Genome Sequencing Center for Infectious Disease"/>
            <person name="Wu L."/>
            <person name="Ma J."/>
        </authorList>
    </citation>
    <scope>NUCLEOTIDE SEQUENCE [LARGE SCALE GENOMIC DNA]</scope>
    <source>
        <strain evidence="3 4">LMG 29247</strain>
    </source>
</reference>
<feature type="domain" description="MannoseP isomerase/GMP-like beta-helix" evidence="2">
    <location>
        <begin position="84"/>
        <end position="137"/>
    </location>
</feature>
<protein>
    <submittedName>
        <fullName evidence="3">Mannose-1-phosphate guanylyltransferase</fullName>
    </submittedName>
</protein>
<dbReference type="SUPFAM" id="SSF159283">
    <property type="entry name" value="Guanosine diphospho-D-mannose pyrophosphorylase/mannose-6-phosphate isomerase linker domain"/>
    <property type="match status" value="1"/>
</dbReference>
<dbReference type="Proteomes" id="UP001596383">
    <property type="component" value="Unassembled WGS sequence"/>
</dbReference>
<accession>A0ABD5STV0</accession>
<evidence type="ECO:0000313" key="3">
    <source>
        <dbReference type="EMBL" id="MFC6766683.1"/>
    </source>
</evidence>
<comment type="caution">
    <text evidence="3">The sequence shown here is derived from an EMBL/GenBank/DDBJ whole genome shotgun (WGS) entry which is preliminary data.</text>
</comment>
<gene>
    <name evidence="3" type="ORF">ACFQE6_17300</name>
</gene>
<name>A0ABD5STV0_9EURY</name>
<sequence length="143" mass="15612">ALLREARHSPLAPQVETLEEGDRERGFDAVDPVSVDYAIMERASDAFVTPLSLGWDDLGTWDAVGRALETSGDDDVENEIIAGEVRSIDAADNVVAAPDSHVSLLEVDELIVAAFDDRILVAPRGASQRVRDVVDRLRERDAF</sequence>
<keyword evidence="3" id="KW-0808">Transferase</keyword>
<dbReference type="InterPro" id="IPR029044">
    <property type="entry name" value="Nucleotide-diphossugar_trans"/>
</dbReference>
<dbReference type="SUPFAM" id="SSF53448">
    <property type="entry name" value="Nucleotide-diphospho-sugar transferases"/>
    <property type="match status" value="1"/>
</dbReference>
<dbReference type="Gene3D" id="3.90.550.10">
    <property type="entry name" value="Spore Coat Polysaccharide Biosynthesis Protein SpsA, Chain A"/>
    <property type="match status" value="1"/>
</dbReference>
<feature type="region of interest" description="Disordered" evidence="1">
    <location>
        <begin position="1"/>
        <end position="24"/>
    </location>
</feature>
<dbReference type="InterPro" id="IPR051161">
    <property type="entry name" value="Mannose-6P_isomerase_type2"/>
</dbReference>